<dbReference type="AlphaFoldDB" id="A0A1E2RY33"/>
<dbReference type="Proteomes" id="UP000095087">
    <property type="component" value="Unassembled WGS sequence"/>
</dbReference>
<evidence type="ECO:0000313" key="3">
    <source>
        <dbReference type="Proteomes" id="UP000095087"/>
    </source>
</evidence>
<protein>
    <submittedName>
        <fullName evidence="2">Uncharacterized protein</fullName>
    </submittedName>
</protein>
<reference evidence="2 3" key="1">
    <citation type="submission" date="2016-07" db="EMBL/GenBank/DDBJ databases">
        <title>Draft genome sequence of Methyloligella halotolerans C2T (VKM B-2706T=CCUG 61687T=DSM 25045T), a halotolerant polyhydroxybutyrate accumulating methylotroph.</title>
        <authorList>
            <person name="Vasilenko O.V."/>
            <person name="Doronina N.V."/>
            <person name="Poroshina M.N."/>
            <person name="Tarlachkov S.V."/>
            <person name="Trotsenko Y.A."/>
        </authorList>
    </citation>
    <scope>NUCLEOTIDE SEQUENCE [LARGE SCALE GENOMIC DNA]</scope>
    <source>
        <strain evidence="2 3">VKM B-2706</strain>
    </source>
</reference>
<organism evidence="2 3">
    <name type="scientific">Methyloligella halotolerans</name>
    <dbReference type="NCBI Taxonomy" id="1177755"/>
    <lineage>
        <taxon>Bacteria</taxon>
        <taxon>Pseudomonadati</taxon>
        <taxon>Pseudomonadota</taxon>
        <taxon>Alphaproteobacteria</taxon>
        <taxon>Hyphomicrobiales</taxon>
        <taxon>Hyphomicrobiaceae</taxon>
        <taxon>Methyloligella</taxon>
    </lineage>
</organism>
<keyword evidence="1" id="KW-0812">Transmembrane</keyword>
<evidence type="ECO:0000313" key="2">
    <source>
        <dbReference type="EMBL" id="ODA66959.1"/>
    </source>
</evidence>
<dbReference type="STRING" id="1177755.A7A08_02256"/>
<keyword evidence="1" id="KW-0472">Membrane</keyword>
<feature type="transmembrane region" description="Helical" evidence="1">
    <location>
        <begin position="27"/>
        <end position="51"/>
    </location>
</feature>
<evidence type="ECO:0000256" key="1">
    <source>
        <dbReference type="SAM" id="Phobius"/>
    </source>
</evidence>
<dbReference type="EMBL" id="MASI01000005">
    <property type="protein sequence ID" value="ODA66959.1"/>
    <property type="molecule type" value="Genomic_DNA"/>
</dbReference>
<keyword evidence="1" id="KW-1133">Transmembrane helix</keyword>
<sequence>MPVILILLLAIMVATFGFWGTIKGIVGAFAVVVFLIFLIVVFLGLLGTWLLKR</sequence>
<keyword evidence="3" id="KW-1185">Reference proteome</keyword>
<proteinExistence type="predicted"/>
<name>A0A1E2RY33_9HYPH</name>
<comment type="caution">
    <text evidence="2">The sequence shown here is derived from an EMBL/GenBank/DDBJ whole genome shotgun (WGS) entry which is preliminary data.</text>
</comment>
<dbReference type="RefSeq" id="WP_169822995.1">
    <property type="nucleotide sequence ID" value="NZ_MASI01000005.1"/>
</dbReference>
<accession>A0A1E2RY33</accession>
<gene>
    <name evidence="2" type="ORF">A7A08_02256</name>
</gene>